<organism evidence="1 2">
    <name type="scientific">Heterobasidion irregulare (strain TC 32-1)</name>
    <dbReference type="NCBI Taxonomy" id="747525"/>
    <lineage>
        <taxon>Eukaryota</taxon>
        <taxon>Fungi</taxon>
        <taxon>Dikarya</taxon>
        <taxon>Basidiomycota</taxon>
        <taxon>Agaricomycotina</taxon>
        <taxon>Agaricomycetes</taxon>
        <taxon>Russulales</taxon>
        <taxon>Bondarzewiaceae</taxon>
        <taxon>Heterobasidion</taxon>
        <taxon>Heterobasidion annosum species complex</taxon>
    </lineage>
</organism>
<evidence type="ECO:0000313" key="2">
    <source>
        <dbReference type="Proteomes" id="UP000030671"/>
    </source>
</evidence>
<keyword evidence="2" id="KW-1185">Reference proteome</keyword>
<dbReference type="KEGG" id="hir:HETIRDRAFT_407507"/>
<protein>
    <submittedName>
        <fullName evidence="1">Uncharacterized protein</fullName>
    </submittedName>
</protein>
<proteinExistence type="predicted"/>
<dbReference type="RefSeq" id="XP_009542335.1">
    <property type="nucleotide sequence ID" value="XM_009544040.1"/>
</dbReference>
<dbReference type="GeneID" id="20672606"/>
<dbReference type="InParanoid" id="W4KI04"/>
<dbReference type="OrthoDB" id="2596481at2759"/>
<sequence>MTSFLENPKPTNNGAMLPLLHALIIELGLLSKFQGNKVAPKVAPKTVPSPFTLPELPRSLRQAKLLLKSHAFINIRDYLNARGDGFAALQKVLHPSRRSLVREIRTQPKKRVPLGWVKQSGLNVLLVSRY</sequence>
<dbReference type="AlphaFoldDB" id="W4KI04"/>
<accession>W4KI04</accession>
<gene>
    <name evidence="1" type="ORF">HETIRDRAFT_407507</name>
</gene>
<evidence type="ECO:0000313" key="1">
    <source>
        <dbReference type="EMBL" id="ETW85477.1"/>
    </source>
</evidence>
<reference evidence="1 2" key="1">
    <citation type="journal article" date="2012" name="New Phytol.">
        <title>Insight into trade-off between wood decay and parasitism from the genome of a fungal forest pathogen.</title>
        <authorList>
            <person name="Olson A."/>
            <person name="Aerts A."/>
            <person name="Asiegbu F."/>
            <person name="Belbahri L."/>
            <person name="Bouzid O."/>
            <person name="Broberg A."/>
            <person name="Canback B."/>
            <person name="Coutinho P.M."/>
            <person name="Cullen D."/>
            <person name="Dalman K."/>
            <person name="Deflorio G."/>
            <person name="van Diepen L.T."/>
            <person name="Dunand C."/>
            <person name="Duplessis S."/>
            <person name="Durling M."/>
            <person name="Gonthier P."/>
            <person name="Grimwood J."/>
            <person name="Fossdal C.G."/>
            <person name="Hansson D."/>
            <person name="Henrissat B."/>
            <person name="Hietala A."/>
            <person name="Himmelstrand K."/>
            <person name="Hoffmeister D."/>
            <person name="Hogberg N."/>
            <person name="James T.Y."/>
            <person name="Karlsson M."/>
            <person name="Kohler A."/>
            <person name="Kues U."/>
            <person name="Lee Y.H."/>
            <person name="Lin Y.C."/>
            <person name="Lind M."/>
            <person name="Lindquist E."/>
            <person name="Lombard V."/>
            <person name="Lucas S."/>
            <person name="Lunden K."/>
            <person name="Morin E."/>
            <person name="Murat C."/>
            <person name="Park J."/>
            <person name="Raffaello T."/>
            <person name="Rouze P."/>
            <person name="Salamov A."/>
            <person name="Schmutz J."/>
            <person name="Solheim H."/>
            <person name="Stahlberg J."/>
            <person name="Velez H."/>
            <person name="de Vries R.P."/>
            <person name="Wiebenga A."/>
            <person name="Woodward S."/>
            <person name="Yakovlev I."/>
            <person name="Garbelotto M."/>
            <person name="Martin F."/>
            <person name="Grigoriev I.V."/>
            <person name="Stenlid J."/>
        </authorList>
    </citation>
    <scope>NUCLEOTIDE SEQUENCE [LARGE SCALE GENOMIC DNA]</scope>
    <source>
        <strain evidence="1 2">TC 32-1</strain>
    </source>
</reference>
<dbReference type="HOGENOM" id="CLU_2229578_0_0_1"/>
<dbReference type="EMBL" id="KI925455">
    <property type="protein sequence ID" value="ETW85477.1"/>
    <property type="molecule type" value="Genomic_DNA"/>
</dbReference>
<dbReference type="Proteomes" id="UP000030671">
    <property type="component" value="Unassembled WGS sequence"/>
</dbReference>
<name>W4KI04_HETIT</name>